<dbReference type="PANTHER" id="PTHR11058">
    <property type="entry name" value="NADH-UBIQUINONE OXIDOREDUCTASE CHAIN 3"/>
    <property type="match status" value="1"/>
</dbReference>
<dbReference type="EMBL" id="JAANIC010004112">
    <property type="protein sequence ID" value="KAG5335683.1"/>
    <property type="molecule type" value="Genomic_DNA"/>
</dbReference>
<keyword evidence="12" id="KW-1185">Reference proteome</keyword>
<comment type="caution">
    <text evidence="11">The sequence shown here is derived from an EMBL/GenBank/DDBJ whole genome shotgun (WGS) entry which is preliminary data.</text>
</comment>
<keyword evidence="7 10" id="KW-0472">Membrane</keyword>
<protein>
    <recommendedName>
        <fullName evidence="3">NADH-ubiquinone oxidoreductase chain 3</fullName>
    </recommendedName>
    <alternativeName>
        <fullName evidence="8">NADH dehydrogenase subunit 3</fullName>
    </alternativeName>
</protein>
<evidence type="ECO:0000256" key="10">
    <source>
        <dbReference type="SAM" id="Phobius"/>
    </source>
</evidence>
<comment type="similarity">
    <text evidence="2">Belongs to the complex I subunit 3 family.</text>
</comment>
<dbReference type="PANTHER" id="PTHR11058:SF9">
    <property type="entry name" value="NADH-UBIQUINONE OXIDOREDUCTASE CHAIN 3"/>
    <property type="match status" value="1"/>
</dbReference>
<dbReference type="GO" id="GO:0008137">
    <property type="term" value="F:NADH dehydrogenase (ubiquinone) activity"/>
    <property type="evidence" value="ECO:0007669"/>
    <property type="project" value="UniProtKB-EC"/>
</dbReference>
<feature type="non-terminal residue" evidence="11">
    <location>
        <position position="1"/>
    </location>
</feature>
<dbReference type="Pfam" id="PF00507">
    <property type="entry name" value="Oxidored_q4"/>
    <property type="match status" value="1"/>
</dbReference>
<sequence>ILSSKKTNLTHEEISSFECGFNSISSARLSFRTKFFIISLIFNIEIVLLLPLIYVYINFNPFIIFYSFLFLFILFFGLYTEYNEYTLE</sequence>
<evidence type="ECO:0000256" key="5">
    <source>
        <dbReference type="ARBA" id="ARBA00022692"/>
    </source>
</evidence>
<keyword evidence="5 10" id="KW-0812">Transmembrane</keyword>
<evidence type="ECO:0000313" key="12">
    <source>
        <dbReference type="Proteomes" id="UP000669903"/>
    </source>
</evidence>
<dbReference type="InterPro" id="IPR000440">
    <property type="entry name" value="NADH_UbQ/plastoQ_OxRdtase_su3"/>
</dbReference>
<dbReference type="Gene3D" id="1.20.58.1610">
    <property type="entry name" value="NADH:ubiquinone/plastoquinone oxidoreductase, chain 3"/>
    <property type="match status" value="1"/>
</dbReference>
<evidence type="ECO:0000256" key="1">
    <source>
        <dbReference type="ARBA" id="ARBA00004370"/>
    </source>
</evidence>
<reference evidence="11" key="1">
    <citation type="submission" date="2020-03" db="EMBL/GenBank/DDBJ databases">
        <title>Relaxed selection underlies rapid genomic changes in the transitions from sociality to social parasitism in ants.</title>
        <authorList>
            <person name="Bi X."/>
        </authorList>
    </citation>
    <scope>NUCLEOTIDE SEQUENCE</scope>
    <source>
        <strain evidence="11">BGI-DK2014a</strain>
        <tissue evidence="11">Whole body</tissue>
    </source>
</reference>
<organism evidence="11 12">
    <name type="scientific">Acromyrmex charruanus</name>
    <dbReference type="NCBI Taxonomy" id="2715315"/>
    <lineage>
        <taxon>Eukaryota</taxon>
        <taxon>Metazoa</taxon>
        <taxon>Ecdysozoa</taxon>
        <taxon>Arthropoda</taxon>
        <taxon>Hexapoda</taxon>
        <taxon>Insecta</taxon>
        <taxon>Pterygota</taxon>
        <taxon>Neoptera</taxon>
        <taxon>Endopterygota</taxon>
        <taxon>Hymenoptera</taxon>
        <taxon>Apocrita</taxon>
        <taxon>Aculeata</taxon>
        <taxon>Formicoidea</taxon>
        <taxon>Formicidae</taxon>
        <taxon>Myrmicinae</taxon>
        <taxon>Acromyrmex</taxon>
    </lineage>
</organism>
<evidence type="ECO:0000256" key="9">
    <source>
        <dbReference type="ARBA" id="ARBA00049551"/>
    </source>
</evidence>
<name>A0A836GAW0_9HYME</name>
<evidence type="ECO:0000256" key="3">
    <source>
        <dbReference type="ARBA" id="ARBA00021007"/>
    </source>
</evidence>
<feature type="transmembrane region" description="Helical" evidence="10">
    <location>
        <begin position="63"/>
        <end position="82"/>
    </location>
</feature>
<feature type="non-terminal residue" evidence="11">
    <location>
        <position position="88"/>
    </location>
</feature>
<accession>A0A836GAW0</accession>
<gene>
    <name evidence="11" type="primary">Nd3_1</name>
    <name evidence="11" type="ORF">G6Z76_0008356</name>
</gene>
<comment type="subcellular location">
    <subcellularLocation>
        <location evidence="1">Membrane</location>
    </subcellularLocation>
</comment>
<feature type="transmembrane region" description="Helical" evidence="10">
    <location>
        <begin position="35"/>
        <end position="57"/>
    </location>
</feature>
<proteinExistence type="inferred from homology"/>
<evidence type="ECO:0000256" key="6">
    <source>
        <dbReference type="ARBA" id="ARBA00022989"/>
    </source>
</evidence>
<dbReference type="Proteomes" id="UP000669903">
    <property type="component" value="Unassembled WGS sequence"/>
</dbReference>
<comment type="catalytic activity">
    <reaction evidence="9">
        <text>a ubiquinone + NADH + 5 H(+)(in) = a ubiquinol + NAD(+) + 4 H(+)(out)</text>
        <dbReference type="Rhea" id="RHEA:29091"/>
        <dbReference type="Rhea" id="RHEA-COMP:9565"/>
        <dbReference type="Rhea" id="RHEA-COMP:9566"/>
        <dbReference type="ChEBI" id="CHEBI:15378"/>
        <dbReference type="ChEBI" id="CHEBI:16389"/>
        <dbReference type="ChEBI" id="CHEBI:17976"/>
        <dbReference type="ChEBI" id="CHEBI:57540"/>
        <dbReference type="ChEBI" id="CHEBI:57945"/>
        <dbReference type="EC" id="7.1.1.2"/>
    </reaction>
</comment>
<evidence type="ECO:0000256" key="8">
    <source>
        <dbReference type="ARBA" id="ARBA00031029"/>
    </source>
</evidence>
<keyword evidence="4" id="KW-0813">Transport</keyword>
<evidence type="ECO:0000313" key="11">
    <source>
        <dbReference type="EMBL" id="KAG5335683.1"/>
    </source>
</evidence>
<evidence type="ECO:0000256" key="4">
    <source>
        <dbReference type="ARBA" id="ARBA00022448"/>
    </source>
</evidence>
<evidence type="ECO:0000256" key="7">
    <source>
        <dbReference type="ARBA" id="ARBA00023136"/>
    </source>
</evidence>
<evidence type="ECO:0000256" key="2">
    <source>
        <dbReference type="ARBA" id="ARBA00008472"/>
    </source>
</evidence>
<keyword evidence="6 10" id="KW-1133">Transmembrane helix</keyword>
<dbReference type="InterPro" id="IPR038430">
    <property type="entry name" value="NDAH_ubi_oxred_su3_sf"/>
</dbReference>
<dbReference type="AlphaFoldDB" id="A0A836GAW0"/>
<dbReference type="GO" id="GO:0030964">
    <property type="term" value="C:NADH dehydrogenase complex"/>
    <property type="evidence" value="ECO:0007669"/>
    <property type="project" value="TreeGrafter"/>
</dbReference>